<feature type="domain" description="SNARE-complex protein Syntaxin-18 N-terminal" evidence="9">
    <location>
        <begin position="26"/>
        <end position="103"/>
    </location>
</feature>
<dbReference type="GO" id="GO:0015031">
    <property type="term" value="P:protein transport"/>
    <property type="evidence" value="ECO:0007669"/>
    <property type="project" value="UniProtKB-KW"/>
</dbReference>
<evidence type="ECO:0000256" key="3">
    <source>
        <dbReference type="ARBA" id="ARBA00022448"/>
    </source>
</evidence>
<organism evidence="10 11">
    <name type="scientific">Halocaridina rubra</name>
    <name type="common">Hawaiian red shrimp</name>
    <dbReference type="NCBI Taxonomy" id="373956"/>
    <lineage>
        <taxon>Eukaryota</taxon>
        <taxon>Metazoa</taxon>
        <taxon>Ecdysozoa</taxon>
        <taxon>Arthropoda</taxon>
        <taxon>Crustacea</taxon>
        <taxon>Multicrustacea</taxon>
        <taxon>Malacostraca</taxon>
        <taxon>Eumalacostraca</taxon>
        <taxon>Eucarida</taxon>
        <taxon>Decapoda</taxon>
        <taxon>Pleocyemata</taxon>
        <taxon>Caridea</taxon>
        <taxon>Atyoidea</taxon>
        <taxon>Atyidae</taxon>
        <taxon>Halocaridina</taxon>
    </lineage>
</organism>
<comment type="similarity">
    <text evidence="2">Belongs to the syntaxin family.</text>
</comment>
<dbReference type="GO" id="GO:0031201">
    <property type="term" value="C:SNARE complex"/>
    <property type="evidence" value="ECO:0007669"/>
    <property type="project" value="TreeGrafter"/>
</dbReference>
<keyword evidence="4" id="KW-0812">Transmembrane</keyword>
<dbReference type="AlphaFoldDB" id="A0AAN8ZXV6"/>
<dbReference type="Pfam" id="PF10496">
    <property type="entry name" value="Syntaxin-18_N"/>
    <property type="match status" value="1"/>
</dbReference>
<evidence type="ECO:0000256" key="5">
    <source>
        <dbReference type="ARBA" id="ARBA00022927"/>
    </source>
</evidence>
<name>A0AAN8ZXV6_HALRR</name>
<protein>
    <recommendedName>
        <fullName evidence="9">SNARE-complex protein Syntaxin-18 N-terminal domain-containing protein</fullName>
    </recommendedName>
</protein>
<proteinExistence type="inferred from homology"/>
<evidence type="ECO:0000259" key="9">
    <source>
        <dbReference type="Pfam" id="PF10496"/>
    </source>
</evidence>
<evidence type="ECO:0000313" key="11">
    <source>
        <dbReference type="Proteomes" id="UP001381693"/>
    </source>
</evidence>
<evidence type="ECO:0000256" key="4">
    <source>
        <dbReference type="ARBA" id="ARBA00022692"/>
    </source>
</evidence>
<keyword evidence="11" id="KW-1185">Reference proteome</keyword>
<dbReference type="InterPro" id="IPR019529">
    <property type="entry name" value="Syntaxin-18_N"/>
</dbReference>
<keyword evidence="3" id="KW-0813">Transport</keyword>
<dbReference type="EMBL" id="JAXCGZ010013393">
    <property type="protein sequence ID" value="KAK7072636.1"/>
    <property type="molecule type" value="Genomic_DNA"/>
</dbReference>
<keyword evidence="5" id="KW-0653">Protein transport</keyword>
<evidence type="ECO:0000256" key="2">
    <source>
        <dbReference type="ARBA" id="ARBA00009063"/>
    </source>
</evidence>
<keyword evidence="7" id="KW-0175">Coiled coil</keyword>
<dbReference type="GO" id="GO:0005783">
    <property type="term" value="C:endoplasmic reticulum"/>
    <property type="evidence" value="ECO:0007669"/>
    <property type="project" value="TreeGrafter"/>
</dbReference>
<reference evidence="10 11" key="1">
    <citation type="submission" date="2023-11" db="EMBL/GenBank/DDBJ databases">
        <title>Halocaridina rubra genome assembly.</title>
        <authorList>
            <person name="Smith C."/>
        </authorList>
    </citation>
    <scope>NUCLEOTIDE SEQUENCE [LARGE SCALE GENOMIC DNA]</scope>
    <source>
        <strain evidence="10">EP-1</strain>
        <tissue evidence="10">Whole</tissue>
    </source>
</reference>
<dbReference type="PANTHER" id="PTHR15959">
    <property type="entry name" value="SYNTAXIN-18"/>
    <property type="match status" value="1"/>
</dbReference>
<accession>A0AAN8ZXV6</accession>
<evidence type="ECO:0000313" key="10">
    <source>
        <dbReference type="EMBL" id="KAK7072636.1"/>
    </source>
</evidence>
<dbReference type="PANTHER" id="PTHR15959:SF0">
    <property type="entry name" value="SYNTAXIN-18"/>
    <property type="match status" value="1"/>
</dbReference>
<comment type="caution">
    <text evidence="10">The sequence shown here is derived from an EMBL/GenBank/DDBJ whole genome shotgun (WGS) entry which is preliminary data.</text>
</comment>
<dbReference type="GO" id="GO:0006890">
    <property type="term" value="P:retrograde vesicle-mediated transport, Golgi to endoplasmic reticulum"/>
    <property type="evidence" value="ECO:0007669"/>
    <property type="project" value="TreeGrafter"/>
</dbReference>
<dbReference type="Proteomes" id="UP001381693">
    <property type="component" value="Unassembled WGS sequence"/>
</dbReference>
<comment type="subcellular location">
    <subcellularLocation>
        <location evidence="1">Membrane</location>
        <topology evidence="1">Single-pass type IV membrane protein</topology>
    </subcellularLocation>
</comment>
<feature type="non-terminal residue" evidence="10">
    <location>
        <position position="1"/>
    </location>
</feature>
<sequence length="162" mass="18986">PLLSRRVLNLVTYCRKMTVETSASVDLTTLFKSCMKTIRTRNKAMGMTLPPSKIFPTSSPSLQFYTRSRDIQSNIASHRNLLRDHHKKYLQDHEQSMMYHERNYMEKVVATNLRIIDDNIRTLTLDVEGYQQGSKMMVRMPSKHTRYTALKFSYSSVTFQRP</sequence>
<keyword evidence="6" id="KW-1133">Transmembrane helix</keyword>
<evidence type="ECO:0000256" key="1">
    <source>
        <dbReference type="ARBA" id="ARBA00004211"/>
    </source>
</evidence>
<gene>
    <name evidence="10" type="ORF">SK128_003441</name>
</gene>
<evidence type="ECO:0000256" key="6">
    <source>
        <dbReference type="ARBA" id="ARBA00022989"/>
    </source>
</evidence>
<evidence type="ECO:0000256" key="7">
    <source>
        <dbReference type="ARBA" id="ARBA00023054"/>
    </source>
</evidence>
<evidence type="ECO:0000256" key="8">
    <source>
        <dbReference type="ARBA" id="ARBA00023136"/>
    </source>
</evidence>
<keyword evidence="8" id="KW-0472">Membrane</keyword>